<evidence type="ECO:0000313" key="5">
    <source>
        <dbReference type="Proteomes" id="UP000014760"/>
    </source>
</evidence>
<dbReference type="EMBL" id="AMQN01003328">
    <property type="status" value="NOT_ANNOTATED_CDS"/>
    <property type="molecule type" value="Genomic_DNA"/>
</dbReference>
<sequence>MPVQGVVKKANILKILSEFLFEHTNLIRRKPSIQLRLIWKGRRGKGKQRGGGGKQRGGGEDHVWRDEDTVHGITVSSEYAGGRGMLKSEYSILSLQQKLAIGISVGFVIFFVIFVVVGILEMLDRKNTAIRKKLEADRCENLEKEFRMLFKNIHADNQVTKTPEGVMLDVPDFESQTSLNKLHTKRLKSHKKVKKRSHVPKRRASKRGNRISGEFLRNDVTLASVSTGAGNVFDSKCTASDNCVDGLARTISRKTNQSDDDFGSVELPAAATMETDT</sequence>
<organism evidence="3">
    <name type="scientific">Capitella teleta</name>
    <name type="common">Polychaete worm</name>
    <dbReference type="NCBI Taxonomy" id="283909"/>
    <lineage>
        <taxon>Eukaryota</taxon>
        <taxon>Metazoa</taxon>
        <taxon>Spiralia</taxon>
        <taxon>Lophotrochozoa</taxon>
        <taxon>Annelida</taxon>
        <taxon>Polychaeta</taxon>
        <taxon>Sedentaria</taxon>
        <taxon>Scolecida</taxon>
        <taxon>Capitellidae</taxon>
        <taxon>Capitella</taxon>
    </lineage>
</organism>
<reference evidence="4" key="3">
    <citation type="submission" date="2015-06" db="UniProtKB">
        <authorList>
            <consortium name="EnsemblMetazoa"/>
        </authorList>
    </citation>
    <scope>IDENTIFICATION</scope>
</reference>
<keyword evidence="5" id="KW-1185">Reference proteome</keyword>
<evidence type="ECO:0000256" key="2">
    <source>
        <dbReference type="SAM" id="Phobius"/>
    </source>
</evidence>
<dbReference type="HOGENOM" id="CLU_1005595_0_0_1"/>
<feature type="region of interest" description="Disordered" evidence="1">
    <location>
        <begin position="43"/>
        <end position="63"/>
    </location>
</feature>
<feature type="transmembrane region" description="Helical" evidence="2">
    <location>
        <begin position="99"/>
        <end position="123"/>
    </location>
</feature>
<keyword evidence="2" id="KW-0812">Transmembrane</keyword>
<accession>R7T647</accession>
<evidence type="ECO:0000256" key="1">
    <source>
        <dbReference type="SAM" id="MobiDB-lite"/>
    </source>
</evidence>
<keyword evidence="2" id="KW-1133">Transmembrane helix</keyword>
<dbReference type="EnsemblMetazoa" id="CapteT188695">
    <property type="protein sequence ID" value="CapteP188695"/>
    <property type="gene ID" value="CapteG188695"/>
</dbReference>
<feature type="region of interest" description="Disordered" evidence="1">
    <location>
        <begin position="254"/>
        <end position="277"/>
    </location>
</feature>
<dbReference type="EMBL" id="KB311578">
    <property type="protein sequence ID" value="ELT88984.1"/>
    <property type="molecule type" value="Genomic_DNA"/>
</dbReference>
<name>R7T647_CAPTE</name>
<dbReference type="AlphaFoldDB" id="R7T647"/>
<proteinExistence type="predicted"/>
<dbReference type="Proteomes" id="UP000014760">
    <property type="component" value="Unassembled WGS sequence"/>
</dbReference>
<keyword evidence="2" id="KW-0472">Membrane</keyword>
<evidence type="ECO:0000313" key="3">
    <source>
        <dbReference type="EMBL" id="ELT88984.1"/>
    </source>
</evidence>
<reference evidence="3 5" key="2">
    <citation type="journal article" date="2013" name="Nature">
        <title>Insights into bilaterian evolution from three spiralian genomes.</title>
        <authorList>
            <person name="Simakov O."/>
            <person name="Marletaz F."/>
            <person name="Cho S.J."/>
            <person name="Edsinger-Gonzales E."/>
            <person name="Havlak P."/>
            <person name="Hellsten U."/>
            <person name="Kuo D.H."/>
            <person name="Larsson T."/>
            <person name="Lv J."/>
            <person name="Arendt D."/>
            <person name="Savage R."/>
            <person name="Osoegawa K."/>
            <person name="de Jong P."/>
            <person name="Grimwood J."/>
            <person name="Chapman J.A."/>
            <person name="Shapiro H."/>
            <person name="Aerts A."/>
            <person name="Otillar R.P."/>
            <person name="Terry A.Y."/>
            <person name="Boore J.L."/>
            <person name="Grigoriev I.V."/>
            <person name="Lindberg D.R."/>
            <person name="Seaver E.C."/>
            <person name="Weisblat D.A."/>
            <person name="Putnam N.H."/>
            <person name="Rokhsar D.S."/>
        </authorList>
    </citation>
    <scope>NUCLEOTIDE SEQUENCE</scope>
    <source>
        <strain evidence="3 5">I ESC-2004</strain>
    </source>
</reference>
<protein>
    <submittedName>
        <fullName evidence="3 4">Uncharacterized protein</fullName>
    </submittedName>
</protein>
<reference evidence="5" key="1">
    <citation type="submission" date="2012-12" db="EMBL/GenBank/DDBJ databases">
        <authorList>
            <person name="Hellsten U."/>
            <person name="Grimwood J."/>
            <person name="Chapman J.A."/>
            <person name="Shapiro H."/>
            <person name="Aerts A."/>
            <person name="Otillar R.P."/>
            <person name="Terry A.Y."/>
            <person name="Boore J.L."/>
            <person name="Simakov O."/>
            <person name="Marletaz F."/>
            <person name="Cho S.-J."/>
            <person name="Edsinger-Gonzales E."/>
            <person name="Havlak P."/>
            <person name="Kuo D.-H."/>
            <person name="Larsson T."/>
            <person name="Lv J."/>
            <person name="Arendt D."/>
            <person name="Savage R."/>
            <person name="Osoegawa K."/>
            <person name="de Jong P."/>
            <person name="Lindberg D.R."/>
            <person name="Seaver E.C."/>
            <person name="Weisblat D.A."/>
            <person name="Putnam N.H."/>
            <person name="Grigoriev I.V."/>
            <person name="Rokhsar D.S."/>
        </authorList>
    </citation>
    <scope>NUCLEOTIDE SEQUENCE</scope>
    <source>
        <strain evidence="5">I ESC-2004</strain>
    </source>
</reference>
<gene>
    <name evidence="3" type="ORF">CAPTEDRAFT_188695</name>
</gene>
<evidence type="ECO:0000313" key="4">
    <source>
        <dbReference type="EnsemblMetazoa" id="CapteP188695"/>
    </source>
</evidence>